<dbReference type="Gene3D" id="1.20.1070.10">
    <property type="entry name" value="Rhodopsin 7-helix transmembrane proteins"/>
    <property type="match status" value="1"/>
</dbReference>
<evidence type="ECO:0000256" key="1">
    <source>
        <dbReference type="ARBA" id="ARBA00004141"/>
    </source>
</evidence>
<evidence type="ECO:0000256" key="4">
    <source>
        <dbReference type="ARBA" id="ARBA00023136"/>
    </source>
</evidence>
<dbReference type="SUPFAM" id="SSF81321">
    <property type="entry name" value="Family A G protein-coupled receptor-like"/>
    <property type="match status" value="1"/>
</dbReference>
<evidence type="ECO:0000313" key="9">
    <source>
        <dbReference type="Proteomes" id="UP001318040"/>
    </source>
</evidence>
<dbReference type="PRINTS" id="PR00237">
    <property type="entry name" value="GPCRRHODOPSN"/>
</dbReference>
<keyword evidence="6" id="KW-0675">Receptor</keyword>
<feature type="transmembrane region" description="Helical" evidence="7">
    <location>
        <begin position="277"/>
        <end position="295"/>
    </location>
</feature>
<dbReference type="PANTHER" id="PTHR26451:SF897">
    <property type="entry name" value="TRACE AMINE-ASSOCIATED RECEPTOR 5-LIKE"/>
    <property type="match status" value="1"/>
</dbReference>
<feature type="transmembrane region" description="Helical" evidence="7">
    <location>
        <begin position="138"/>
        <end position="163"/>
    </location>
</feature>
<dbReference type="GO" id="GO:0004984">
    <property type="term" value="F:olfactory receptor activity"/>
    <property type="evidence" value="ECO:0007669"/>
    <property type="project" value="InterPro"/>
</dbReference>
<comment type="subcellular location">
    <subcellularLocation>
        <location evidence="7">Cell membrane</location>
        <topology evidence="7">Multi-pass membrane protein</topology>
    </subcellularLocation>
    <subcellularLocation>
        <location evidence="1">Membrane</location>
        <topology evidence="1">Multi-pass membrane protein</topology>
    </subcellularLocation>
</comment>
<dbReference type="PROSITE" id="PS00237">
    <property type="entry name" value="G_PROTEIN_RECEP_F1_1"/>
    <property type="match status" value="1"/>
</dbReference>
<reference evidence="10" key="1">
    <citation type="submission" date="2025-08" db="UniProtKB">
        <authorList>
            <consortium name="RefSeq"/>
        </authorList>
    </citation>
    <scope>IDENTIFICATION</scope>
    <source>
        <tissue evidence="10">Sperm</tissue>
    </source>
</reference>
<feature type="domain" description="G-protein coupled receptors family 1 profile" evidence="8">
    <location>
        <begin position="38"/>
        <end position="293"/>
    </location>
</feature>
<accession>A0AAJ7U764</accession>
<dbReference type="InterPro" id="IPR000725">
    <property type="entry name" value="Olfact_rcpt"/>
</dbReference>
<keyword evidence="5 6" id="KW-0807">Transducer</keyword>
<sequence length="329" mass="36987">MESNDSQVILLGTLEAAYSLRALAFSLLLLIFVITILSSLLVLGTVTVSTELHRPMYAFMCNLILVDIIGCTASLPQQLGIFLTGDKRISRASCIAQMFWINVFAIVESLTLTAMSLDRYVAVCYPLHYHTVVTAKRTMIILTTVWVIAVAELLPLTILVMQLTLKEANRDMPGIFCDYIGFARLSINDTRVQETYSSVMMAVLFGLPLCLIAYTYVMILYEFKRTQLSDSKTKALHTFLTHVFLLAAFFIAVFITILVPRIVKDFQTVQARNIRCLSQIITFFVPIANITIYFFRTKELRKEATMCFKKVVTAVSGSSRHHKVCASGK</sequence>
<feature type="transmembrane region" description="Helical" evidence="7">
    <location>
        <begin position="56"/>
        <end position="75"/>
    </location>
</feature>
<dbReference type="GO" id="GO:0005549">
    <property type="term" value="F:odorant binding"/>
    <property type="evidence" value="ECO:0007669"/>
    <property type="project" value="TreeGrafter"/>
</dbReference>
<name>A0AAJ7U764_PETMA</name>
<dbReference type="InterPro" id="IPR000276">
    <property type="entry name" value="GPCR_Rhodpsn"/>
</dbReference>
<keyword evidence="7" id="KW-1003">Cell membrane</keyword>
<keyword evidence="7" id="KW-0552">Olfaction</keyword>
<evidence type="ECO:0000256" key="6">
    <source>
        <dbReference type="RuleBase" id="RU000688"/>
    </source>
</evidence>
<dbReference type="Pfam" id="PF13853">
    <property type="entry name" value="7tm_4"/>
    <property type="match status" value="1"/>
</dbReference>
<keyword evidence="7" id="KW-0716">Sensory transduction</keyword>
<dbReference type="PROSITE" id="PS50262">
    <property type="entry name" value="G_PROTEIN_RECEP_F1_2"/>
    <property type="match status" value="1"/>
</dbReference>
<keyword evidence="4 7" id="KW-0472">Membrane</keyword>
<keyword evidence="2 6" id="KW-0812">Transmembrane</keyword>
<dbReference type="RefSeq" id="XP_032831118.1">
    <property type="nucleotide sequence ID" value="XM_032975227.1"/>
</dbReference>
<protein>
    <recommendedName>
        <fullName evidence="7">Olfactory receptor</fullName>
    </recommendedName>
</protein>
<keyword evidence="3 7" id="KW-1133">Transmembrane helix</keyword>
<dbReference type="Proteomes" id="UP001318040">
    <property type="component" value="Chromosome 55"/>
</dbReference>
<dbReference type="InterPro" id="IPR017452">
    <property type="entry name" value="GPCR_Rhodpsn_7TM"/>
</dbReference>
<evidence type="ECO:0000256" key="5">
    <source>
        <dbReference type="ARBA" id="ARBA00023224"/>
    </source>
</evidence>
<dbReference type="PRINTS" id="PR00245">
    <property type="entry name" value="OLFACTORYR"/>
</dbReference>
<feature type="transmembrane region" description="Helical" evidence="7">
    <location>
        <begin position="235"/>
        <end position="257"/>
    </location>
</feature>
<feature type="transmembrane region" description="Helical" evidence="7">
    <location>
        <begin position="95"/>
        <end position="117"/>
    </location>
</feature>
<evidence type="ECO:0000256" key="2">
    <source>
        <dbReference type="ARBA" id="ARBA00022692"/>
    </source>
</evidence>
<organism evidence="9 10">
    <name type="scientific">Petromyzon marinus</name>
    <name type="common">Sea lamprey</name>
    <dbReference type="NCBI Taxonomy" id="7757"/>
    <lineage>
        <taxon>Eukaryota</taxon>
        <taxon>Metazoa</taxon>
        <taxon>Chordata</taxon>
        <taxon>Craniata</taxon>
        <taxon>Vertebrata</taxon>
        <taxon>Cyclostomata</taxon>
        <taxon>Hyperoartia</taxon>
        <taxon>Petromyzontiformes</taxon>
        <taxon>Petromyzontidae</taxon>
        <taxon>Petromyzon</taxon>
    </lineage>
</organism>
<keyword evidence="9" id="KW-1185">Reference proteome</keyword>
<gene>
    <name evidence="10" type="primary">LOC116954584</name>
</gene>
<dbReference type="PANTHER" id="PTHR26451">
    <property type="entry name" value="G_PROTEIN_RECEP_F1_2 DOMAIN-CONTAINING PROTEIN"/>
    <property type="match status" value="1"/>
</dbReference>
<keyword evidence="6" id="KW-0297">G-protein coupled receptor</keyword>
<dbReference type="GO" id="GO:0005886">
    <property type="term" value="C:plasma membrane"/>
    <property type="evidence" value="ECO:0007669"/>
    <property type="project" value="UniProtKB-SubCell"/>
</dbReference>
<proteinExistence type="inferred from homology"/>
<dbReference type="KEGG" id="pmrn:116954584"/>
<feature type="transmembrane region" description="Helical" evidence="7">
    <location>
        <begin position="199"/>
        <end position="223"/>
    </location>
</feature>
<dbReference type="GO" id="GO:0004930">
    <property type="term" value="F:G protein-coupled receptor activity"/>
    <property type="evidence" value="ECO:0007669"/>
    <property type="project" value="UniProtKB-KW"/>
</dbReference>
<evidence type="ECO:0000256" key="7">
    <source>
        <dbReference type="RuleBase" id="RU363047"/>
    </source>
</evidence>
<feature type="transmembrane region" description="Helical" evidence="7">
    <location>
        <begin position="20"/>
        <end position="44"/>
    </location>
</feature>
<evidence type="ECO:0000256" key="3">
    <source>
        <dbReference type="ARBA" id="ARBA00022989"/>
    </source>
</evidence>
<dbReference type="InterPro" id="IPR052921">
    <property type="entry name" value="GPCR1_Superfamily_Member"/>
</dbReference>
<evidence type="ECO:0000259" key="8">
    <source>
        <dbReference type="PROSITE" id="PS50262"/>
    </source>
</evidence>
<dbReference type="AlphaFoldDB" id="A0AAJ7U764"/>
<comment type="similarity">
    <text evidence="6">Belongs to the G-protein coupled receptor 1 family.</text>
</comment>
<evidence type="ECO:0000313" key="10">
    <source>
        <dbReference type="RefSeq" id="XP_032831118.1"/>
    </source>
</evidence>